<comment type="similarity">
    <text evidence="9">Belongs to the metallo-beta-lactamase superfamily. RNA-metabolizing metallo-beta-lactamase-like family. Bacterial RNase J subfamily.</text>
</comment>
<dbReference type="SUPFAM" id="SSF56281">
    <property type="entry name" value="Metallo-hydrolase/oxidoreductase"/>
    <property type="match status" value="1"/>
</dbReference>
<feature type="active site" description="Proton donor" evidence="10">
    <location>
        <position position="198"/>
    </location>
</feature>
<feature type="binding site" evidence="12">
    <location>
        <position position="144"/>
    </location>
    <ligand>
        <name>Zn(2+)</name>
        <dbReference type="ChEBI" id="CHEBI:29105"/>
        <label>1</label>
        <note>catalytic</note>
    </ligand>
</feature>
<protein>
    <recommendedName>
        <fullName evidence="9">Ribonuclease J</fullName>
        <shortName evidence="9">RNase J</shortName>
        <ecNumber evidence="9">3.1.-.-</ecNumber>
    </recommendedName>
</protein>
<accession>C6E9H3</accession>
<keyword evidence="7 9" id="KW-0269">Exonuclease</keyword>
<feature type="binding site" evidence="12">
    <location>
        <position position="53"/>
    </location>
    <ligand>
        <name>Ca(2+)</name>
        <dbReference type="ChEBI" id="CHEBI:29108"/>
    </ligand>
</feature>
<keyword evidence="9" id="KW-0698">rRNA processing</keyword>
<dbReference type="OrthoDB" id="9770211at2"/>
<comment type="cofactor">
    <cofactor evidence="12">
        <name>Ca(2+)</name>
        <dbReference type="ChEBI" id="CHEBI:29108"/>
    </cofactor>
    <text evidence="12">Binds 1 Ca(2+) cation per subunit. Seen in 1 crystal structure, it is not clear if it is physiologically important.</text>
</comment>
<feature type="binding site" evidence="12">
    <location>
        <position position="76"/>
    </location>
    <ligand>
        <name>Zn(2+)</name>
        <dbReference type="ChEBI" id="CHEBI:29105"/>
        <label>1</label>
        <note>catalytic</note>
    </ligand>
</feature>
<proteinExistence type="inferred from homology"/>
<feature type="active site" description="Proton acceptor" evidence="10">
    <location>
        <position position="371"/>
    </location>
</feature>
<dbReference type="GO" id="GO:0006364">
    <property type="term" value="P:rRNA processing"/>
    <property type="evidence" value="ECO:0007669"/>
    <property type="project" value="UniProtKB-UniRule"/>
</dbReference>
<dbReference type="Gene3D" id="3.10.20.580">
    <property type="match status" value="1"/>
</dbReference>
<evidence type="ECO:0000256" key="7">
    <source>
        <dbReference type="ARBA" id="ARBA00022839"/>
    </source>
</evidence>
<evidence type="ECO:0000259" key="13">
    <source>
        <dbReference type="SMART" id="SM00849"/>
    </source>
</evidence>
<comment type="subunit">
    <text evidence="9">Homodimer, may be a subunit of the RNA degradosome.</text>
</comment>
<dbReference type="EMBL" id="CP001661">
    <property type="protein sequence ID" value="ACT20073.1"/>
    <property type="molecule type" value="Genomic_DNA"/>
</dbReference>
<feature type="binding site" evidence="9 11">
    <location>
        <begin position="367"/>
        <end position="371"/>
    </location>
    <ligand>
        <name>substrate</name>
    </ligand>
</feature>
<evidence type="ECO:0000256" key="11">
    <source>
        <dbReference type="PIRSR" id="PIRSR004803-2"/>
    </source>
</evidence>
<keyword evidence="8 9" id="KW-0694">RNA-binding</keyword>
<keyword evidence="3 12" id="KW-0479">Metal-binding</keyword>
<evidence type="ECO:0000256" key="8">
    <source>
        <dbReference type="ARBA" id="ARBA00022884"/>
    </source>
</evidence>
<keyword evidence="6 12" id="KW-0862">Zinc</keyword>
<dbReference type="Pfam" id="PF17770">
    <property type="entry name" value="RNase_J_C"/>
    <property type="match status" value="1"/>
</dbReference>
<keyword evidence="12" id="KW-0106">Calcium</keyword>
<comment type="subcellular location">
    <subcellularLocation>
        <location evidence="9">Cytoplasm</location>
    </subcellularLocation>
</comment>
<dbReference type="EC" id="3.1.-.-" evidence="9"/>
<dbReference type="GO" id="GO:0004521">
    <property type="term" value="F:RNA endonuclease activity"/>
    <property type="evidence" value="ECO:0007669"/>
    <property type="project" value="UniProtKB-UniRule"/>
</dbReference>
<dbReference type="GO" id="GO:0003723">
    <property type="term" value="F:RNA binding"/>
    <property type="evidence" value="ECO:0007669"/>
    <property type="project" value="UniProtKB-UniRule"/>
</dbReference>
<evidence type="ECO:0000256" key="1">
    <source>
        <dbReference type="ARBA" id="ARBA00022490"/>
    </source>
</evidence>
<dbReference type="InterPro" id="IPR011108">
    <property type="entry name" value="RMMBL"/>
</dbReference>
<dbReference type="AlphaFoldDB" id="C6E9H3"/>
<dbReference type="PANTHER" id="PTHR43694:SF1">
    <property type="entry name" value="RIBONUCLEASE J"/>
    <property type="match status" value="1"/>
</dbReference>
<evidence type="ECO:0000256" key="5">
    <source>
        <dbReference type="ARBA" id="ARBA00022801"/>
    </source>
</evidence>
<dbReference type="Pfam" id="PF07521">
    <property type="entry name" value="RMMBL"/>
    <property type="match status" value="1"/>
</dbReference>
<dbReference type="Pfam" id="PF22505">
    <property type="entry name" value="RNase_J_b_CASP"/>
    <property type="match status" value="1"/>
</dbReference>
<feature type="binding site" evidence="12">
    <location>
        <position position="166"/>
    </location>
    <ligand>
        <name>Zn(2+)</name>
        <dbReference type="ChEBI" id="CHEBI:29105"/>
        <label>1</label>
        <note>catalytic</note>
    </ligand>
</feature>
<evidence type="ECO:0000256" key="9">
    <source>
        <dbReference type="HAMAP-Rule" id="MF_01491"/>
    </source>
</evidence>
<dbReference type="NCBIfam" id="TIGR00649">
    <property type="entry name" value="MG423"/>
    <property type="match status" value="1"/>
</dbReference>
<feature type="binding site" evidence="12">
    <location>
        <position position="78"/>
    </location>
    <ligand>
        <name>Zn(2+)</name>
        <dbReference type="ChEBI" id="CHEBI:29105"/>
        <label>2</label>
        <note>catalytic</note>
    </ligand>
</feature>
<dbReference type="KEGG" id="gem:GM21_4057"/>
<dbReference type="eggNOG" id="COG0595">
    <property type="taxonomic scope" value="Bacteria"/>
</dbReference>
<gene>
    <name evidence="9" type="primary">rnj</name>
    <name evidence="14" type="ordered locus">GM21_4057</name>
</gene>
<dbReference type="PIRSF" id="PIRSF004803">
    <property type="entry name" value="RnjA"/>
    <property type="match status" value="1"/>
</dbReference>
<dbReference type="InterPro" id="IPR055132">
    <property type="entry name" value="RNase_J_b_CASP"/>
</dbReference>
<dbReference type="GO" id="GO:0008270">
    <property type="term" value="F:zinc ion binding"/>
    <property type="evidence" value="ECO:0007669"/>
    <property type="project" value="InterPro"/>
</dbReference>
<keyword evidence="5 9" id="KW-0378">Hydrolase</keyword>
<organism evidence="14">
    <name type="scientific">Geobacter sp. (strain M21)</name>
    <dbReference type="NCBI Taxonomy" id="443144"/>
    <lineage>
        <taxon>Bacteria</taxon>
        <taxon>Pseudomonadati</taxon>
        <taxon>Thermodesulfobacteriota</taxon>
        <taxon>Desulfuromonadia</taxon>
        <taxon>Geobacterales</taxon>
        <taxon>Geobacteraceae</taxon>
        <taxon>Geobacter</taxon>
    </lineage>
</organism>
<dbReference type="STRING" id="443144.GM21_4057"/>
<feature type="binding site" evidence="12">
    <location>
        <position position="51"/>
    </location>
    <ligand>
        <name>Ca(2+)</name>
        <dbReference type="ChEBI" id="CHEBI:29108"/>
    </ligand>
</feature>
<feature type="binding site" evidence="12">
    <location>
        <position position="393"/>
    </location>
    <ligand>
        <name>Zn(2+)</name>
        <dbReference type="ChEBI" id="CHEBI:29105"/>
        <label>1</label>
        <note>catalytic</note>
    </ligand>
</feature>
<evidence type="ECO:0000256" key="10">
    <source>
        <dbReference type="PIRSR" id="PIRSR004803-1"/>
    </source>
</evidence>
<comment type="cofactor">
    <cofactor evidence="12">
        <name>Zn(2+)</name>
        <dbReference type="ChEBI" id="CHEBI:29105"/>
    </cofactor>
    <text evidence="12">Binds 2 Zn(2+) ions per subunit. It is not clear if Zn(2+) or Mg(2+) is physiologically important.</text>
</comment>
<feature type="binding site" evidence="12">
    <location>
        <position position="80"/>
    </location>
    <ligand>
        <name>Zn(2+)</name>
        <dbReference type="ChEBI" id="CHEBI:29105"/>
        <label>1</label>
        <note>catalytic</note>
    </ligand>
</feature>
<feature type="binding site" evidence="12">
    <location>
        <position position="81"/>
    </location>
    <ligand>
        <name>Zn(2+)</name>
        <dbReference type="ChEBI" id="CHEBI:29105"/>
        <label>1</label>
        <note>catalytic</note>
    </ligand>
</feature>
<dbReference type="InterPro" id="IPR041636">
    <property type="entry name" value="RNase_J_C"/>
</dbReference>
<evidence type="ECO:0000256" key="3">
    <source>
        <dbReference type="ARBA" id="ARBA00022723"/>
    </source>
</evidence>
<dbReference type="Gene3D" id="3.40.50.10710">
    <property type="entry name" value="Metallo-hydrolase/oxidoreductase"/>
    <property type="match status" value="1"/>
</dbReference>
<evidence type="ECO:0000256" key="6">
    <source>
        <dbReference type="ARBA" id="ARBA00022833"/>
    </source>
</evidence>
<evidence type="ECO:0000256" key="2">
    <source>
        <dbReference type="ARBA" id="ARBA00022722"/>
    </source>
</evidence>
<dbReference type="PANTHER" id="PTHR43694">
    <property type="entry name" value="RIBONUCLEASE J"/>
    <property type="match status" value="1"/>
</dbReference>
<dbReference type="InterPro" id="IPR030854">
    <property type="entry name" value="RNase_J_bac"/>
</dbReference>
<dbReference type="PROSITE" id="PS01292">
    <property type="entry name" value="UPF0036"/>
    <property type="match status" value="1"/>
</dbReference>
<dbReference type="InterPro" id="IPR001587">
    <property type="entry name" value="RNase_J_CS"/>
</dbReference>
<dbReference type="InterPro" id="IPR004613">
    <property type="entry name" value="RNase_J"/>
</dbReference>
<feature type="binding site" evidence="12">
    <location>
        <position position="446"/>
    </location>
    <ligand>
        <name>Ca(2+)</name>
        <dbReference type="ChEBI" id="CHEBI:29108"/>
    </ligand>
</feature>
<comment type="function">
    <text evidence="9">An RNase that has 5'-3' exonuclease and possibly endonuclease activity. Involved in maturation of rRNA and in some organisms also mRNA maturation and/or decay.</text>
</comment>
<keyword evidence="4 9" id="KW-0255">Endonuclease</keyword>
<dbReference type="GO" id="GO:0005737">
    <property type="term" value="C:cytoplasm"/>
    <property type="evidence" value="ECO:0007669"/>
    <property type="project" value="UniProtKB-SubCell"/>
</dbReference>
<dbReference type="Pfam" id="PF00753">
    <property type="entry name" value="Lactamase_B"/>
    <property type="match status" value="1"/>
</dbReference>
<name>C6E9H3_GEOSM</name>
<keyword evidence="1 9" id="KW-0963">Cytoplasm</keyword>
<reference evidence="14" key="1">
    <citation type="submission" date="2009-07" db="EMBL/GenBank/DDBJ databases">
        <title>Complete sequence of Geobacter sp. M21.</title>
        <authorList>
            <consortium name="US DOE Joint Genome Institute"/>
            <person name="Lucas S."/>
            <person name="Copeland A."/>
            <person name="Lapidus A."/>
            <person name="Glavina del Rio T."/>
            <person name="Dalin E."/>
            <person name="Tice H."/>
            <person name="Bruce D."/>
            <person name="Goodwin L."/>
            <person name="Pitluck S."/>
            <person name="Saunders E."/>
            <person name="Brettin T."/>
            <person name="Detter J.C."/>
            <person name="Han C."/>
            <person name="Larimer F."/>
            <person name="Land M."/>
            <person name="Hauser L."/>
            <person name="Kyrpides N."/>
            <person name="Ovchinnikova G."/>
            <person name="Lovley D."/>
        </authorList>
    </citation>
    <scope>NUCLEOTIDE SEQUENCE [LARGE SCALE GENOMIC DNA]</scope>
    <source>
        <strain evidence="14">M21</strain>
    </source>
</reference>
<dbReference type="SMART" id="SM00849">
    <property type="entry name" value="Lactamase_B"/>
    <property type="match status" value="1"/>
</dbReference>
<dbReference type="CDD" id="cd07714">
    <property type="entry name" value="RNaseJ_MBL-fold"/>
    <property type="match status" value="1"/>
</dbReference>
<dbReference type="Gene3D" id="3.60.15.10">
    <property type="entry name" value="Ribonuclease Z/Hydroxyacylglutathione hydrolase-like"/>
    <property type="match status" value="1"/>
</dbReference>
<dbReference type="HAMAP" id="MF_01491">
    <property type="entry name" value="RNase_J_bact"/>
    <property type="match status" value="1"/>
</dbReference>
<sequence>MEESSAESTGLKFVALGGLGEIGLNMAAFEYGDDIVIVDCGLMFPEPYMLGIDVVIPDIGYLIERVDRIRAILLTHGHEDHIGALPYVLRDINPPIYGTALTLGFVKEKLKEFELDQKVDLRVVKPRDTVQLGSFEVEFIRVAHSIVDGCALAISCPEGVVIHTGDFKLDQTPVDGELTDLATFSRYGEKGVLALFADSTNIEREGYTLSERLVGDAFEEIFPACSGRVIVAAFSSNIHRVQQVVRAAEKTGRKVLLNGRSMIGNVQIARELGYLKIPDDLLIDLKELPRLPKEQVCMITTGSQGEPRSSLIRIAMDDHKQIKLERGDTVILSSRFIPGNEKTISDLMNHLYRRGAEVIHEKVSEVHVSGHASQEELKLLHNLVKPRFFVPVHGEYRHLVKHSQLAQKVGTPEERCILAVNGDVVLFAGDEACIVDQVNTGRVFVDGKGVGDVGNVVLKDRKHLSEDGMVVVIIGINQTTGEIIYGPDIVSRGFVFEDESQEYLEEAKKIVLDTLALVTPEAMTDWNEVKLEVRRVLRRLFNKTLERRPVILPLVLEM</sequence>
<feature type="domain" description="Metallo-beta-lactamase" evidence="13">
    <location>
        <begin position="23"/>
        <end position="218"/>
    </location>
</feature>
<feature type="binding site" evidence="11">
    <location>
        <begin position="235"/>
        <end position="237"/>
    </location>
    <ligand>
        <name>substrate</name>
    </ligand>
</feature>
<evidence type="ECO:0000256" key="4">
    <source>
        <dbReference type="ARBA" id="ARBA00022759"/>
    </source>
</evidence>
<evidence type="ECO:0000313" key="14">
    <source>
        <dbReference type="EMBL" id="ACT20073.1"/>
    </source>
</evidence>
<keyword evidence="2 9" id="KW-0540">Nuclease</keyword>
<dbReference type="GO" id="GO:0004534">
    <property type="term" value="F:5'-3' RNA exonuclease activity"/>
    <property type="evidence" value="ECO:0007669"/>
    <property type="project" value="UniProtKB-UniRule"/>
</dbReference>
<dbReference type="InterPro" id="IPR001279">
    <property type="entry name" value="Metallo-B-lactamas"/>
</dbReference>
<dbReference type="HOGENOM" id="CLU_008727_3_1_7"/>
<evidence type="ECO:0000256" key="12">
    <source>
        <dbReference type="PIRSR" id="PIRSR004803-3"/>
    </source>
</evidence>
<dbReference type="InterPro" id="IPR036866">
    <property type="entry name" value="RibonucZ/Hydroxyglut_hydro"/>
</dbReference>
<dbReference type="InterPro" id="IPR042173">
    <property type="entry name" value="RNase_J_2"/>
</dbReference>